<proteinExistence type="inferred from homology"/>
<keyword evidence="8" id="KW-0007">Acetylation</keyword>
<evidence type="ECO:0000256" key="4">
    <source>
        <dbReference type="ARBA" id="ARBA00022490"/>
    </source>
</evidence>
<dbReference type="Gene3D" id="1.10.238.10">
    <property type="entry name" value="EF-hand"/>
    <property type="match status" value="2"/>
</dbReference>
<dbReference type="GeneID" id="7838431"/>
<sequence length="158" mass="18182">MDFKDKNEIRLTEDQIADFREAFSLFDKESSGYIKISELGLLVRSLNHNPTDAEIQEYIQEVDSEGIGKIDFPEFIALMARKMKDIDHEEELMEAFRVFDKNNTGLIESQVLKHLVKGLGEPLTEEETEVMIKEANPDASGQIRYADFVRLMTTSYIN</sequence>
<dbReference type="InParanoid" id="I7MB59"/>
<dbReference type="eggNOG" id="KOG0027">
    <property type="taxonomic scope" value="Eukaryota"/>
</dbReference>
<evidence type="ECO:0000313" key="13">
    <source>
        <dbReference type="Proteomes" id="UP000009168"/>
    </source>
</evidence>
<keyword evidence="9" id="KW-0206">Cytoskeleton</keyword>
<gene>
    <name evidence="12" type="ORF">TTHERM_00497600</name>
</gene>
<dbReference type="InterPro" id="IPR011992">
    <property type="entry name" value="EF-hand-dom_pair"/>
</dbReference>
<dbReference type="Pfam" id="PF13499">
    <property type="entry name" value="EF-hand_7"/>
    <property type="match status" value="2"/>
</dbReference>
<feature type="domain" description="EF-hand" evidence="11">
    <location>
        <begin position="14"/>
        <end position="49"/>
    </location>
</feature>
<dbReference type="PANTHER" id="PTHR23048">
    <property type="entry name" value="MYOSIN LIGHT CHAIN 1, 3"/>
    <property type="match status" value="1"/>
</dbReference>
<comment type="subcellular location">
    <subcellularLocation>
        <location evidence="1">Cytoplasm</location>
        <location evidence="1">Cytoskeleton</location>
    </subcellularLocation>
</comment>
<dbReference type="SUPFAM" id="SSF47473">
    <property type="entry name" value="EF-hand"/>
    <property type="match status" value="1"/>
</dbReference>
<feature type="domain" description="EF-hand" evidence="11">
    <location>
        <begin position="87"/>
        <end position="122"/>
    </location>
</feature>
<dbReference type="SMART" id="SM00054">
    <property type="entry name" value="EFh"/>
    <property type="match status" value="4"/>
</dbReference>
<name>I7MB59_TETTS</name>
<dbReference type="PROSITE" id="PS50222">
    <property type="entry name" value="EF_HAND_2"/>
    <property type="match status" value="4"/>
</dbReference>
<dbReference type="OrthoDB" id="286572at2759"/>
<evidence type="ECO:0000256" key="6">
    <source>
        <dbReference type="ARBA" id="ARBA00022737"/>
    </source>
</evidence>
<accession>I7MB59</accession>
<dbReference type="Proteomes" id="UP000009168">
    <property type="component" value="Unassembled WGS sequence"/>
</dbReference>
<reference evidence="13" key="1">
    <citation type="journal article" date="2006" name="PLoS Biol.">
        <title>Macronuclear genome sequence of the ciliate Tetrahymena thermophila, a model eukaryote.</title>
        <authorList>
            <person name="Eisen J.A."/>
            <person name="Coyne R.S."/>
            <person name="Wu M."/>
            <person name="Wu D."/>
            <person name="Thiagarajan M."/>
            <person name="Wortman J.R."/>
            <person name="Badger J.H."/>
            <person name="Ren Q."/>
            <person name="Amedeo P."/>
            <person name="Jones K.M."/>
            <person name="Tallon L.J."/>
            <person name="Delcher A.L."/>
            <person name="Salzberg S.L."/>
            <person name="Silva J.C."/>
            <person name="Haas B.J."/>
            <person name="Majoros W.H."/>
            <person name="Farzad M."/>
            <person name="Carlton J.M."/>
            <person name="Smith R.K. Jr."/>
            <person name="Garg J."/>
            <person name="Pearlman R.E."/>
            <person name="Karrer K.M."/>
            <person name="Sun L."/>
            <person name="Manning G."/>
            <person name="Elde N.C."/>
            <person name="Turkewitz A.P."/>
            <person name="Asai D.J."/>
            <person name="Wilkes D.E."/>
            <person name="Wang Y."/>
            <person name="Cai H."/>
            <person name="Collins K."/>
            <person name="Stewart B.A."/>
            <person name="Lee S.R."/>
            <person name="Wilamowska K."/>
            <person name="Weinberg Z."/>
            <person name="Ruzzo W.L."/>
            <person name="Wloga D."/>
            <person name="Gaertig J."/>
            <person name="Frankel J."/>
            <person name="Tsao C.-C."/>
            <person name="Gorovsky M.A."/>
            <person name="Keeling P.J."/>
            <person name="Waller R.F."/>
            <person name="Patron N.J."/>
            <person name="Cherry J.M."/>
            <person name="Stover N.A."/>
            <person name="Krieger C.J."/>
            <person name="del Toro C."/>
            <person name="Ryder H.F."/>
            <person name="Williamson S.C."/>
            <person name="Barbeau R.A."/>
            <person name="Hamilton E.P."/>
            <person name="Orias E."/>
        </authorList>
    </citation>
    <scope>NUCLEOTIDE SEQUENCE [LARGE SCALE GENOMIC DNA]</scope>
    <source>
        <strain evidence="13">SB210</strain>
    </source>
</reference>
<keyword evidence="4" id="KW-0963">Cytoplasm</keyword>
<dbReference type="FunFam" id="1.10.238.10:FF:000178">
    <property type="entry name" value="Calmodulin-2 A"/>
    <property type="match status" value="1"/>
</dbReference>
<dbReference type="PANTHER" id="PTHR23048:SF0">
    <property type="entry name" value="CALMODULIN LIKE 3"/>
    <property type="match status" value="1"/>
</dbReference>
<feature type="domain" description="EF-hand" evidence="11">
    <location>
        <begin position="50"/>
        <end position="85"/>
    </location>
</feature>
<dbReference type="GO" id="GO:0016460">
    <property type="term" value="C:myosin II complex"/>
    <property type="evidence" value="ECO:0007669"/>
    <property type="project" value="TreeGrafter"/>
</dbReference>
<evidence type="ECO:0000256" key="8">
    <source>
        <dbReference type="ARBA" id="ARBA00022990"/>
    </source>
</evidence>
<evidence type="ECO:0000256" key="10">
    <source>
        <dbReference type="ARBA" id="ARBA00025692"/>
    </source>
</evidence>
<evidence type="ECO:0000256" key="5">
    <source>
        <dbReference type="ARBA" id="ARBA00022723"/>
    </source>
</evidence>
<evidence type="ECO:0000256" key="9">
    <source>
        <dbReference type="ARBA" id="ARBA00023212"/>
    </source>
</evidence>
<evidence type="ECO:0000256" key="3">
    <source>
        <dbReference type="ARBA" id="ARBA00020786"/>
    </source>
</evidence>
<dbReference type="InterPro" id="IPR002048">
    <property type="entry name" value="EF_hand_dom"/>
</dbReference>
<keyword evidence="5" id="KW-0479">Metal-binding</keyword>
<dbReference type="GO" id="GO:0005509">
    <property type="term" value="F:calcium ion binding"/>
    <property type="evidence" value="ECO:0007669"/>
    <property type="project" value="InterPro"/>
</dbReference>
<dbReference type="HOGENOM" id="CLU_061288_2_0_1"/>
<keyword evidence="6" id="KW-0677">Repeat</keyword>
<evidence type="ECO:0000256" key="1">
    <source>
        <dbReference type="ARBA" id="ARBA00004245"/>
    </source>
</evidence>
<evidence type="ECO:0000256" key="2">
    <source>
        <dbReference type="ARBA" id="ARBA00005253"/>
    </source>
</evidence>
<protein>
    <recommendedName>
        <fullName evidence="3">Calmodulin</fullName>
    </recommendedName>
</protein>
<evidence type="ECO:0000256" key="7">
    <source>
        <dbReference type="ARBA" id="ARBA00022837"/>
    </source>
</evidence>
<dbReference type="OMA" id="QDIDHEQ"/>
<organism evidence="12 13">
    <name type="scientific">Tetrahymena thermophila (strain SB210)</name>
    <dbReference type="NCBI Taxonomy" id="312017"/>
    <lineage>
        <taxon>Eukaryota</taxon>
        <taxon>Sar</taxon>
        <taxon>Alveolata</taxon>
        <taxon>Ciliophora</taxon>
        <taxon>Intramacronucleata</taxon>
        <taxon>Oligohymenophorea</taxon>
        <taxon>Hymenostomatida</taxon>
        <taxon>Tetrahymenina</taxon>
        <taxon>Tetrahymenidae</taxon>
        <taxon>Tetrahymena</taxon>
    </lineage>
</organism>
<dbReference type="STRING" id="312017.I7MB59"/>
<dbReference type="AlphaFoldDB" id="I7MB59"/>
<evidence type="ECO:0000313" key="12">
    <source>
        <dbReference type="EMBL" id="EAS07706.1"/>
    </source>
</evidence>
<keyword evidence="7" id="KW-0106">Calcium</keyword>
<dbReference type="SMR" id="I7MB59"/>
<dbReference type="RefSeq" id="XP_001027948.1">
    <property type="nucleotide sequence ID" value="XM_001027948.3"/>
</dbReference>
<feature type="domain" description="EF-hand" evidence="11">
    <location>
        <begin position="123"/>
        <end position="158"/>
    </location>
</feature>
<comment type="similarity">
    <text evidence="2">Belongs to the centrin family.</text>
</comment>
<comment type="function">
    <text evidence="10">Plays a fundamental role in microtubule organizing center structure and function. Component of the infraciliary lattice (ICL) and the ciliary basal bodies.</text>
</comment>
<dbReference type="InterPro" id="IPR050230">
    <property type="entry name" value="CALM/Myosin/TropC-like"/>
</dbReference>
<keyword evidence="13" id="KW-1185">Reference proteome</keyword>
<dbReference type="KEGG" id="tet:TTHERM_00497600"/>
<evidence type="ECO:0000259" key="11">
    <source>
        <dbReference type="PROSITE" id="PS50222"/>
    </source>
</evidence>
<dbReference type="CDD" id="cd00051">
    <property type="entry name" value="EFh"/>
    <property type="match status" value="2"/>
</dbReference>
<dbReference type="EMBL" id="GG662212">
    <property type="protein sequence ID" value="EAS07706.1"/>
    <property type="molecule type" value="Genomic_DNA"/>
</dbReference>